<gene>
    <name evidence="1" type="ORF">KFK09_014808</name>
</gene>
<organism evidence="1 2">
    <name type="scientific">Dendrobium nobile</name>
    <name type="common">Orchid</name>
    <dbReference type="NCBI Taxonomy" id="94219"/>
    <lineage>
        <taxon>Eukaryota</taxon>
        <taxon>Viridiplantae</taxon>
        <taxon>Streptophyta</taxon>
        <taxon>Embryophyta</taxon>
        <taxon>Tracheophyta</taxon>
        <taxon>Spermatophyta</taxon>
        <taxon>Magnoliopsida</taxon>
        <taxon>Liliopsida</taxon>
        <taxon>Asparagales</taxon>
        <taxon>Orchidaceae</taxon>
        <taxon>Epidendroideae</taxon>
        <taxon>Malaxideae</taxon>
        <taxon>Dendrobiinae</taxon>
        <taxon>Dendrobium</taxon>
    </lineage>
</organism>
<dbReference type="CDD" id="cd00303">
    <property type="entry name" value="retropepsin_like"/>
    <property type="match status" value="1"/>
</dbReference>
<dbReference type="Gene3D" id="3.10.10.10">
    <property type="entry name" value="HIV Type 1 Reverse Transcriptase, subunit A, domain 1"/>
    <property type="match status" value="1"/>
</dbReference>
<name>A0A8T3B4E6_DENNO</name>
<dbReference type="AlphaFoldDB" id="A0A8T3B4E6"/>
<sequence length="328" mass="36893">MPSQVLIEAIKEPTPNKSRAEHSIAFDDSNLEGINTPHQDPLVISAGIGDPCYKVKRILIDNESSVDVLFYSIFLNMGLAREKLQPAAGPLYGFDNRPVRVECMISLPVVLGEFPRQATHSIQFIVMKSESAYNAIFGRPLQSIFRIVASISHFRLKFLTPSGTGVVRGDQQEAQSCDLRQAQPRPSITLSIEDFDLRNKDIPQKASPVEDLVCISLSDEHPSRTIQIGSLLLEEEKTKYVEFLRRNQDIFFWSPADMPRISHEVIVHSLNANPTCKSVIQKKRSFAPERQQAIEKEVDRLLEAGFILEVHYPTWLANVVMVKKTNGA</sequence>
<accession>A0A8T3B4E6</accession>
<dbReference type="Proteomes" id="UP000829196">
    <property type="component" value="Unassembled WGS sequence"/>
</dbReference>
<evidence type="ECO:0000313" key="2">
    <source>
        <dbReference type="Proteomes" id="UP000829196"/>
    </source>
</evidence>
<keyword evidence="2" id="KW-1185">Reference proteome</keyword>
<dbReference type="InterPro" id="IPR043502">
    <property type="entry name" value="DNA/RNA_pol_sf"/>
</dbReference>
<dbReference type="PANTHER" id="PTHR33240">
    <property type="entry name" value="OS08G0508500 PROTEIN"/>
    <property type="match status" value="1"/>
</dbReference>
<dbReference type="OrthoDB" id="1937476at2759"/>
<evidence type="ECO:0008006" key="3">
    <source>
        <dbReference type="Google" id="ProtNLM"/>
    </source>
</evidence>
<proteinExistence type="predicted"/>
<protein>
    <recommendedName>
        <fullName evidence="3">Reverse transcriptase domain-containing protein</fullName>
    </recommendedName>
</protein>
<dbReference type="SUPFAM" id="SSF56672">
    <property type="entry name" value="DNA/RNA polymerases"/>
    <property type="match status" value="1"/>
</dbReference>
<comment type="caution">
    <text evidence="1">The sequence shown here is derived from an EMBL/GenBank/DDBJ whole genome shotgun (WGS) entry which is preliminary data.</text>
</comment>
<reference evidence="1" key="1">
    <citation type="journal article" date="2022" name="Front. Genet.">
        <title>Chromosome-Scale Assembly of the Dendrobium nobile Genome Provides Insights Into the Molecular Mechanism of the Biosynthesis of the Medicinal Active Ingredient of Dendrobium.</title>
        <authorList>
            <person name="Xu Q."/>
            <person name="Niu S.-C."/>
            <person name="Li K.-L."/>
            <person name="Zheng P.-J."/>
            <person name="Zhang X.-J."/>
            <person name="Jia Y."/>
            <person name="Liu Y."/>
            <person name="Niu Y.-X."/>
            <person name="Yu L.-H."/>
            <person name="Chen D.-F."/>
            <person name="Zhang G.-Q."/>
        </authorList>
    </citation>
    <scope>NUCLEOTIDE SEQUENCE</scope>
    <source>
        <tissue evidence="1">Leaf</tissue>
    </source>
</reference>
<dbReference type="EMBL" id="JAGYWB010000011">
    <property type="protein sequence ID" value="KAI0503865.1"/>
    <property type="molecule type" value="Genomic_DNA"/>
</dbReference>
<dbReference type="PANTHER" id="PTHR33240:SF16">
    <property type="match status" value="1"/>
</dbReference>
<evidence type="ECO:0000313" key="1">
    <source>
        <dbReference type="EMBL" id="KAI0503865.1"/>
    </source>
</evidence>